<organism evidence="1 2">
    <name type="scientific">Nocardia nova SH22a</name>
    <dbReference type="NCBI Taxonomy" id="1415166"/>
    <lineage>
        <taxon>Bacteria</taxon>
        <taxon>Bacillati</taxon>
        <taxon>Actinomycetota</taxon>
        <taxon>Actinomycetes</taxon>
        <taxon>Mycobacteriales</taxon>
        <taxon>Nocardiaceae</taxon>
        <taxon>Nocardia</taxon>
    </lineage>
</organism>
<dbReference type="EMBL" id="CP006850">
    <property type="protein sequence ID" value="AHH20740.1"/>
    <property type="molecule type" value="Genomic_DNA"/>
</dbReference>
<sequence>MRCHDCGHRAHGGEDCIECSCPTFRDPMDAVLRERPRKSPFADEEERP</sequence>
<dbReference type="Proteomes" id="UP000019150">
    <property type="component" value="Chromosome"/>
</dbReference>
<evidence type="ECO:0000313" key="2">
    <source>
        <dbReference type="Proteomes" id="UP000019150"/>
    </source>
</evidence>
<dbReference type="STRING" id="1415166.NONO_c59640"/>
<protein>
    <submittedName>
        <fullName evidence="1">Uncharacterized protein</fullName>
    </submittedName>
</protein>
<keyword evidence="2" id="KW-1185">Reference proteome</keyword>
<proteinExistence type="predicted"/>
<reference evidence="1 2" key="1">
    <citation type="journal article" date="2014" name="Appl. Environ. Microbiol.">
        <title>Insights into the Microbial Degradation of Rubber and Gutta-Percha by Analysis of the Complete Genome of Nocardia nova SH22a.</title>
        <authorList>
            <person name="Luo Q."/>
            <person name="Hiessl S."/>
            <person name="Poehlein A."/>
            <person name="Daniel R."/>
            <person name="Steinbuchel A."/>
        </authorList>
    </citation>
    <scope>NUCLEOTIDE SEQUENCE [LARGE SCALE GENOMIC DNA]</scope>
    <source>
        <strain evidence="1">SH22a</strain>
    </source>
</reference>
<dbReference type="KEGG" id="nno:NONO_c59640"/>
<dbReference type="AlphaFoldDB" id="W5TN09"/>
<evidence type="ECO:0000313" key="1">
    <source>
        <dbReference type="EMBL" id="AHH20740.1"/>
    </source>
</evidence>
<dbReference type="HOGENOM" id="CLU_3155453_0_0_11"/>
<gene>
    <name evidence="1" type="ORF">NONO_c59640</name>
</gene>
<name>W5TN09_9NOCA</name>
<accession>W5TN09</accession>